<dbReference type="Ensembl" id="ENSCCRT00015013871.1">
    <property type="protein sequence ID" value="ENSCCRP00015013393.1"/>
    <property type="gene ID" value="ENSCCRG00015006081.1"/>
</dbReference>
<accession>A0A8C1SWA5</accession>
<dbReference type="AlphaFoldDB" id="A0A8C1SWA5"/>
<proteinExistence type="predicted"/>
<organism evidence="1 2">
    <name type="scientific">Cyprinus carpio</name>
    <name type="common">Common carp</name>
    <dbReference type="NCBI Taxonomy" id="7962"/>
    <lineage>
        <taxon>Eukaryota</taxon>
        <taxon>Metazoa</taxon>
        <taxon>Chordata</taxon>
        <taxon>Craniata</taxon>
        <taxon>Vertebrata</taxon>
        <taxon>Euteleostomi</taxon>
        <taxon>Actinopterygii</taxon>
        <taxon>Neopterygii</taxon>
        <taxon>Teleostei</taxon>
        <taxon>Ostariophysi</taxon>
        <taxon>Cypriniformes</taxon>
        <taxon>Cyprinidae</taxon>
        <taxon>Cyprininae</taxon>
        <taxon>Cyprinus</taxon>
    </lineage>
</organism>
<name>A0A8C1SWA5_CYPCA</name>
<dbReference type="Proteomes" id="UP000694700">
    <property type="component" value="Unplaced"/>
</dbReference>
<protein>
    <submittedName>
        <fullName evidence="1">Uncharacterized protein</fullName>
    </submittedName>
</protein>
<evidence type="ECO:0000313" key="2">
    <source>
        <dbReference type="Proteomes" id="UP000694700"/>
    </source>
</evidence>
<evidence type="ECO:0000313" key="1">
    <source>
        <dbReference type="Ensembl" id="ENSCCRP00015013393.1"/>
    </source>
</evidence>
<reference evidence="1" key="1">
    <citation type="submission" date="2025-08" db="UniProtKB">
        <authorList>
            <consortium name="Ensembl"/>
        </authorList>
    </citation>
    <scope>IDENTIFICATION</scope>
</reference>
<sequence>LNYWDEFCANYFPVSFKGLHSHRQCVLGHDVTIERTERRFRNLQRQLAVLHLLQVPALQHPYIYRCSSYLRYKLTQCLQYYLTDFETLKNYFTFNM</sequence>